<evidence type="ECO:0000259" key="1">
    <source>
        <dbReference type="Pfam" id="PF15289"/>
    </source>
</evidence>
<dbReference type="OrthoDB" id="6431840at2759"/>
<dbReference type="AlphaFoldDB" id="A0A8X6GND2"/>
<dbReference type="InterPro" id="IPR029316">
    <property type="entry name" value="RFXAP_RFXANK-bd"/>
</dbReference>
<organism evidence="2 3">
    <name type="scientific">Trichonephila clavata</name>
    <name type="common">Joro spider</name>
    <name type="synonym">Nephila clavata</name>
    <dbReference type="NCBI Taxonomy" id="2740835"/>
    <lineage>
        <taxon>Eukaryota</taxon>
        <taxon>Metazoa</taxon>
        <taxon>Ecdysozoa</taxon>
        <taxon>Arthropoda</taxon>
        <taxon>Chelicerata</taxon>
        <taxon>Arachnida</taxon>
        <taxon>Araneae</taxon>
        <taxon>Araneomorphae</taxon>
        <taxon>Entelegynae</taxon>
        <taxon>Araneoidea</taxon>
        <taxon>Nephilidae</taxon>
        <taxon>Trichonephila</taxon>
    </lineage>
</organism>
<dbReference type="InterPro" id="IPR038308">
    <property type="entry name" value="RFXAP_C_sf"/>
</dbReference>
<proteinExistence type="predicted"/>
<accession>A0A8X6GND2</accession>
<evidence type="ECO:0000313" key="3">
    <source>
        <dbReference type="Proteomes" id="UP000887116"/>
    </source>
</evidence>
<reference evidence="2" key="1">
    <citation type="submission" date="2020-07" db="EMBL/GenBank/DDBJ databases">
        <title>Multicomponent nature underlies the extraordinary mechanical properties of spider dragline silk.</title>
        <authorList>
            <person name="Kono N."/>
            <person name="Nakamura H."/>
            <person name="Mori M."/>
            <person name="Yoshida Y."/>
            <person name="Ohtoshi R."/>
            <person name="Malay A.D."/>
            <person name="Moran D.A.P."/>
            <person name="Tomita M."/>
            <person name="Numata K."/>
            <person name="Arakawa K."/>
        </authorList>
    </citation>
    <scope>NUCLEOTIDE SEQUENCE</scope>
</reference>
<dbReference type="EMBL" id="BMAO01035984">
    <property type="protein sequence ID" value="GFR07338.1"/>
    <property type="molecule type" value="Genomic_DNA"/>
</dbReference>
<dbReference type="Proteomes" id="UP000887116">
    <property type="component" value="Unassembled WGS sequence"/>
</dbReference>
<evidence type="ECO:0000313" key="2">
    <source>
        <dbReference type="EMBL" id="GFR07338.1"/>
    </source>
</evidence>
<name>A0A8X6GND2_TRICU</name>
<sequence>MSKSKNSKKKCIAPLPEPNLEIKTEITEQNLISSEQNLISSDNSLPPTTGRTSVSKVCVKTEGTSTDSSAAFTFGKDISSDIGSNYLKNSILEEVLNKKKAALLMSPEVMKFLREAQLKVRNQK</sequence>
<comment type="caution">
    <text evidence="2">The sequence shown here is derived from an EMBL/GenBank/DDBJ whole genome shotgun (WGS) entry which is preliminary data.</text>
</comment>
<feature type="domain" description="Regulatory factor X-associated protein RFXANK-binding" evidence="1">
    <location>
        <begin position="65"/>
        <end position="123"/>
    </location>
</feature>
<dbReference type="Gene3D" id="6.10.290.30">
    <property type="entry name" value="Regulatory factor X-associated C-terminal binding domain"/>
    <property type="match status" value="1"/>
</dbReference>
<keyword evidence="3" id="KW-1185">Reference proteome</keyword>
<dbReference type="Pfam" id="PF15289">
    <property type="entry name" value="RFXA_RFXANK_bdg"/>
    <property type="match status" value="1"/>
</dbReference>
<protein>
    <recommendedName>
        <fullName evidence="1">Regulatory factor X-associated protein RFXANK-binding domain-containing protein</fullName>
    </recommendedName>
</protein>
<gene>
    <name evidence="2" type="ORF">TNCT_382441</name>
</gene>